<sequence length="85" mass="10009">MRNKRPVLTCYEHGKEIADVGQAIEHLRAKHVGFIRRPGRLGQMDAHGHYWYCFDCRTELKDHRSFDSDEAIWSHLKSRHSCAMD</sequence>
<dbReference type="EMBL" id="FCQH01000035">
    <property type="protein sequence ID" value="CVL09239.1"/>
    <property type="molecule type" value="Genomic_DNA"/>
</dbReference>
<name>A0A1L7UFR4_FUSMA</name>
<comment type="caution">
    <text evidence="1">The sequence shown here is derived from an EMBL/GenBank/DDBJ whole genome shotgun (WGS) entry which is preliminary data.</text>
</comment>
<dbReference type="GeneID" id="65093571"/>
<dbReference type="RefSeq" id="XP_041691530.1">
    <property type="nucleotide sequence ID" value="XM_041826184.1"/>
</dbReference>
<evidence type="ECO:0000313" key="2">
    <source>
        <dbReference type="Proteomes" id="UP000184255"/>
    </source>
</evidence>
<gene>
    <name evidence="1" type="ORF">FMAN_14324</name>
</gene>
<accession>A0A1L7UFR4</accession>
<proteinExistence type="predicted"/>
<protein>
    <submittedName>
        <fullName evidence="1">Uncharacterized protein</fullName>
    </submittedName>
</protein>
<keyword evidence="2" id="KW-1185">Reference proteome</keyword>
<dbReference type="VEuPathDB" id="FungiDB:FMAN_14324"/>
<reference evidence="2" key="1">
    <citation type="journal article" date="2016" name="Genome Biol. Evol.">
        <title>Comparative 'omics' of the Fusarium fujikuroi species complex highlights differences in genetic potential and metabolite synthesis.</title>
        <authorList>
            <person name="Niehaus E.-M."/>
            <person name="Muensterkoetter M."/>
            <person name="Proctor R.H."/>
            <person name="Brown D.W."/>
            <person name="Sharon A."/>
            <person name="Idan Y."/>
            <person name="Oren-Young L."/>
            <person name="Sieber C.M."/>
            <person name="Novak O."/>
            <person name="Pencik A."/>
            <person name="Tarkowska D."/>
            <person name="Hromadova K."/>
            <person name="Freeman S."/>
            <person name="Maymon M."/>
            <person name="Elazar M."/>
            <person name="Youssef S.A."/>
            <person name="El-Shabrawy E.S.M."/>
            <person name="Shalaby A.B.A."/>
            <person name="Houterman P."/>
            <person name="Brock N.L."/>
            <person name="Burkhardt I."/>
            <person name="Tsavkelova E.A."/>
            <person name="Dickschat J.S."/>
            <person name="Galuszka P."/>
            <person name="Gueldener U."/>
            <person name="Tudzynski B."/>
        </authorList>
    </citation>
    <scope>NUCLEOTIDE SEQUENCE [LARGE SCALE GENOMIC DNA]</scope>
    <source>
        <strain evidence="2">MRC7560</strain>
    </source>
</reference>
<dbReference type="Proteomes" id="UP000184255">
    <property type="component" value="Unassembled WGS sequence"/>
</dbReference>
<organism evidence="1 2">
    <name type="scientific">Fusarium mangiferae</name>
    <name type="common">Mango malformation disease fungus</name>
    <dbReference type="NCBI Taxonomy" id="192010"/>
    <lineage>
        <taxon>Eukaryota</taxon>
        <taxon>Fungi</taxon>
        <taxon>Dikarya</taxon>
        <taxon>Ascomycota</taxon>
        <taxon>Pezizomycotina</taxon>
        <taxon>Sordariomycetes</taxon>
        <taxon>Hypocreomycetidae</taxon>
        <taxon>Hypocreales</taxon>
        <taxon>Nectriaceae</taxon>
        <taxon>Fusarium</taxon>
        <taxon>Fusarium fujikuroi species complex</taxon>
    </lineage>
</organism>
<evidence type="ECO:0000313" key="1">
    <source>
        <dbReference type="EMBL" id="CVL09239.1"/>
    </source>
</evidence>
<dbReference type="AlphaFoldDB" id="A0A1L7UFR4"/>